<feature type="transmembrane region" description="Helical" evidence="1">
    <location>
        <begin position="231"/>
        <end position="256"/>
    </location>
</feature>
<accession>A0ABT9ZMR2</accession>
<comment type="caution">
    <text evidence="2">The sequence shown here is derived from an EMBL/GenBank/DDBJ whole genome shotgun (WGS) entry which is preliminary data.</text>
</comment>
<feature type="transmembrane region" description="Helical" evidence="1">
    <location>
        <begin position="28"/>
        <end position="46"/>
    </location>
</feature>
<feature type="transmembrane region" description="Helical" evidence="1">
    <location>
        <begin position="189"/>
        <end position="210"/>
    </location>
</feature>
<keyword evidence="1" id="KW-0812">Transmembrane</keyword>
<protein>
    <submittedName>
        <fullName evidence="2">Uncharacterized protein</fullName>
    </submittedName>
</protein>
<evidence type="ECO:0000313" key="3">
    <source>
        <dbReference type="Proteomes" id="UP001234495"/>
    </source>
</evidence>
<feature type="transmembrane region" description="Helical" evidence="1">
    <location>
        <begin position="150"/>
        <end position="169"/>
    </location>
</feature>
<proteinExistence type="predicted"/>
<keyword evidence="1" id="KW-0472">Membrane</keyword>
<keyword evidence="1" id="KW-1133">Transmembrane helix</keyword>
<evidence type="ECO:0000256" key="1">
    <source>
        <dbReference type="SAM" id="Phobius"/>
    </source>
</evidence>
<dbReference type="EMBL" id="JAUSUD010000030">
    <property type="protein sequence ID" value="MDQ0233076.1"/>
    <property type="molecule type" value="Genomic_DNA"/>
</dbReference>
<gene>
    <name evidence="2" type="ORF">J2S19_004417</name>
</gene>
<name>A0ABT9ZMR2_9BACI</name>
<keyword evidence="3" id="KW-1185">Reference proteome</keyword>
<reference evidence="2 3" key="1">
    <citation type="submission" date="2023-07" db="EMBL/GenBank/DDBJ databases">
        <title>Genomic Encyclopedia of Type Strains, Phase IV (KMG-IV): sequencing the most valuable type-strain genomes for metagenomic binning, comparative biology and taxonomic classification.</title>
        <authorList>
            <person name="Goeker M."/>
        </authorList>
    </citation>
    <scope>NUCLEOTIDE SEQUENCE [LARGE SCALE GENOMIC DNA]</scope>
    <source>
        <strain evidence="2 3">DSM 29005</strain>
    </source>
</reference>
<organism evidence="2 3">
    <name type="scientific">Metabacillus malikii</name>
    <dbReference type="NCBI Taxonomy" id="1504265"/>
    <lineage>
        <taxon>Bacteria</taxon>
        <taxon>Bacillati</taxon>
        <taxon>Bacillota</taxon>
        <taxon>Bacilli</taxon>
        <taxon>Bacillales</taxon>
        <taxon>Bacillaceae</taxon>
        <taxon>Metabacillus</taxon>
    </lineage>
</organism>
<feature type="transmembrane region" description="Helical" evidence="1">
    <location>
        <begin position="103"/>
        <end position="121"/>
    </location>
</feature>
<dbReference type="Proteomes" id="UP001234495">
    <property type="component" value="Unassembled WGS sequence"/>
</dbReference>
<feature type="transmembrane region" description="Helical" evidence="1">
    <location>
        <begin position="80"/>
        <end position="97"/>
    </location>
</feature>
<sequence>MFVGIFIVAISGNWVLKNYDRVSVYPNTTYIALGIGLGMVVLAYVLKKVSTYKEIQHAEKRDNRVFINKLVQQRKLLEKWLIGISSLALMITAFYNWSLAFQLLELFLFIGIVLIGFVFVMKGDRVEEPDDLNFKGKVKKFHEMIDYRRHPFTISLNLYLLVVGSFLLSKQLDIPFYMEVSGDPRYATSLPVSTFVMSALMVTSAFIYIINNGDIFGIRKSEQNGLRVLQIHFAEIISCGVTLLLWIVIVIEAFIVRF</sequence>
<evidence type="ECO:0000313" key="2">
    <source>
        <dbReference type="EMBL" id="MDQ0233076.1"/>
    </source>
</evidence>